<organism evidence="3 4">
    <name type="scientific">Xanthoceras sorbifolium</name>
    <dbReference type="NCBI Taxonomy" id="99658"/>
    <lineage>
        <taxon>Eukaryota</taxon>
        <taxon>Viridiplantae</taxon>
        <taxon>Streptophyta</taxon>
        <taxon>Embryophyta</taxon>
        <taxon>Tracheophyta</taxon>
        <taxon>Spermatophyta</taxon>
        <taxon>Magnoliopsida</taxon>
        <taxon>eudicotyledons</taxon>
        <taxon>Gunneridae</taxon>
        <taxon>Pentapetalae</taxon>
        <taxon>rosids</taxon>
        <taxon>malvids</taxon>
        <taxon>Sapindales</taxon>
        <taxon>Sapindaceae</taxon>
        <taxon>Xanthoceroideae</taxon>
        <taxon>Xanthoceras</taxon>
    </lineage>
</organism>
<protein>
    <recommendedName>
        <fullName evidence="2">Retrotransposon gag domain-containing protein</fullName>
    </recommendedName>
</protein>
<dbReference type="InterPro" id="IPR005162">
    <property type="entry name" value="Retrotrans_gag_dom"/>
</dbReference>
<dbReference type="Pfam" id="PF08284">
    <property type="entry name" value="RVP_2"/>
    <property type="match status" value="1"/>
</dbReference>
<keyword evidence="4" id="KW-1185">Reference proteome</keyword>
<feature type="region of interest" description="Disordered" evidence="1">
    <location>
        <begin position="110"/>
        <end position="140"/>
    </location>
</feature>
<gene>
    <name evidence="3" type="ORF">JRO89_XS15G0078500</name>
</gene>
<dbReference type="Gene3D" id="2.40.70.10">
    <property type="entry name" value="Acid Proteases"/>
    <property type="match status" value="1"/>
</dbReference>
<sequence>MWLCRAEKYFSLHEIAESDKVSLVSFYLEGDGQLWFQMLEQEQLYVTWEDFKNGLQTRFGPNQFVDPFDKKVSCFVTGLKDSIRTDVQANLLSTLTIAIGLARLYEARDTTQRGPAGTTSSRVNNTWRQGMGYPGRTSTNTTTQIKKMTADELSERQVGKMKRVMCWEVEGDNEEIEPEISLHAIAGLQAPKTMKILGEKLVSPGKCSSVPFKLQKVTFMADFFILPLEGYDVVLGTQWLRTLGPIQWDFEKLQMAFKWQNKEVVLRGLTYMSNNNSDTPLNKITKQQPGVILHVLNCEDVKVPQSIPASIQQILQQYHDVLKKPTSLPP</sequence>
<evidence type="ECO:0000256" key="1">
    <source>
        <dbReference type="SAM" id="MobiDB-lite"/>
    </source>
</evidence>
<dbReference type="Proteomes" id="UP000827721">
    <property type="component" value="Unassembled WGS sequence"/>
</dbReference>
<evidence type="ECO:0000259" key="2">
    <source>
        <dbReference type="Pfam" id="PF03732"/>
    </source>
</evidence>
<proteinExistence type="predicted"/>
<reference evidence="3 4" key="1">
    <citation type="submission" date="2021-02" db="EMBL/GenBank/DDBJ databases">
        <title>Plant Genome Project.</title>
        <authorList>
            <person name="Zhang R.-G."/>
        </authorList>
    </citation>
    <scope>NUCLEOTIDE SEQUENCE [LARGE SCALE GENOMIC DNA]</scope>
    <source>
        <tissue evidence="3">Leaves</tissue>
    </source>
</reference>
<accession>A0ABQ8H199</accession>
<dbReference type="Pfam" id="PF03732">
    <property type="entry name" value="Retrotrans_gag"/>
    <property type="match status" value="1"/>
</dbReference>
<comment type="caution">
    <text evidence="3">The sequence shown here is derived from an EMBL/GenBank/DDBJ whole genome shotgun (WGS) entry which is preliminary data.</text>
</comment>
<dbReference type="InterPro" id="IPR021109">
    <property type="entry name" value="Peptidase_aspartic_dom_sf"/>
</dbReference>
<dbReference type="EMBL" id="JAFEMO010000015">
    <property type="protein sequence ID" value="KAH7543989.1"/>
    <property type="molecule type" value="Genomic_DNA"/>
</dbReference>
<evidence type="ECO:0000313" key="4">
    <source>
        <dbReference type="Proteomes" id="UP000827721"/>
    </source>
</evidence>
<feature type="compositionally biased region" description="Polar residues" evidence="1">
    <location>
        <begin position="117"/>
        <end position="128"/>
    </location>
</feature>
<dbReference type="CDD" id="cd00303">
    <property type="entry name" value="retropepsin_like"/>
    <property type="match status" value="1"/>
</dbReference>
<evidence type="ECO:0000313" key="3">
    <source>
        <dbReference type="EMBL" id="KAH7543989.1"/>
    </source>
</evidence>
<name>A0ABQ8H199_9ROSI</name>
<feature type="domain" description="Retrotransposon gag" evidence="2">
    <location>
        <begin position="23"/>
        <end position="71"/>
    </location>
</feature>